<dbReference type="Proteomes" id="UP001152795">
    <property type="component" value="Unassembled WGS sequence"/>
</dbReference>
<accession>A0A7D9HAJ0</accession>
<evidence type="ECO:0000313" key="1">
    <source>
        <dbReference type="EMBL" id="CAB3978783.1"/>
    </source>
</evidence>
<proteinExistence type="predicted"/>
<sequence>MSANKKFTKHVMPSIYKGNLKAYESSEENMIRSVSVYYCGGIAGKKKYRKIYRNSCYKTSNSSKGCVRLSIHECPMPRLVPYDKLMPFIKSVNVGNIYSVYDTLCDDLDEDDKVCGCYRSLKELLLRLAEFYLSGKSGYTLTWFGEKYTFLITLGGDGAPCGKDDTATAWLVGFLNIGRGVLSSKENYLLFGANCSENCIPMQRYIKLLLADIQHIEQSVFPCLYDGPEGEVTVNVKFCVAELPNDMKMIAFLSGELSNSAKHFSSFADVSNDSANEVKGTFGVKENNTWHPWEYSSRLTVVKKVEGLKKTLSKEKSADRTKRSKITSLIAKLKSRQEFIPLLGPIVDRIHIEPLHLKNNACALAHRYLLDEVIAISSLPKAIKNFSEIPSSSPIVRYIGVMKTKCCLSRLAKKIIKWFNETQAEGKNFDYRFTGKESRGFLHNFMYLIGVVEPSTQPGTKRHFTIHVLAFFCLTLRNCVSLFSRIEITDTDLVELESHCRTLFTLNCLFFSHHPTVWHLAHIVPLHMKEMKKKYGMGLALNAMEGREAKHISIARYSQNTIYRNRWEQVFRHESYNPKAGTGIRAYGHEFSGQCTNCILGVSSESSIWMVRFGVRKINEKGFIVWRHVGTDHNPADRGSRGCEVNRLTGEWLNRPVWLADPDQWPASVMTEPTILVKNIGTLDTDCAKFDSHINNKHSNHPSPVQCCV</sequence>
<keyword evidence="2" id="KW-1185">Reference proteome</keyword>
<comment type="caution">
    <text evidence="1">The sequence shown here is derived from an EMBL/GenBank/DDBJ whole genome shotgun (WGS) entry which is preliminary data.</text>
</comment>
<name>A0A7D9HAJ0_PARCT</name>
<dbReference type="OrthoDB" id="5987633at2759"/>
<dbReference type="AlphaFoldDB" id="A0A7D9HAJ0"/>
<reference evidence="1" key="1">
    <citation type="submission" date="2020-04" db="EMBL/GenBank/DDBJ databases">
        <authorList>
            <person name="Alioto T."/>
            <person name="Alioto T."/>
            <person name="Gomez Garrido J."/>
        </authorList>
    </citation>
    <scope>NUCLEOTIDE SEQUENCE</scope>
    <source>
        <strain evidence="1">A484AB</strain>
    </source>
</reference>
<gene>
    <name evidence="1" type="ORF">PACLA_8A085623</name>
</gene>
<dbReference type="EMBL" id="CACRXK020000141">
    <property type="protein sequence ID" value="CAB3978783.1"/>
    <property type="molecule type" value="Genomic_DNA"/>
</dbReference>
<organism evidence="1 2">
    <name type="scientific">Paramuricea clavata</name>
    <name type="common">Red gorgonian</name>
    <name type="synonym">Violescent sea-whip</name>
    <dbReference type="NCBI Taxonomy" id="317549"/>
    <lineage>
        <taxon>Eukaryota</taxon>
        <taxon>Metazoa</taxon>
        <taxon>Cnidaria</taxon>
        <taxon>Anthozoa</taxon>
        <taxon>Octocorallia</taxon>
        <taxon>Malacalcyonacea</taxon>
        <taxon>Plexauridae</taxon>
        <taxon>Paramuricea</taxon>
    </lineage>
</organism>
<evidence type="ECO:0000313" key="2">
    <source>
        <dbReference type="Proteomes" id="UP001152795"/>
    </source>
</evidence>
<protein>
    <submittedName>
        <fullName evidence="1">Uncharacterized protein</fullName>
    </submittedName>
</protein>